<keyword evidence="2" id="KW-1185">Reference proteome</keyword>
<comment type="caution">
    <text evidence="1">The sequence shown here is derived from an EMBL/GenBank/DDBJ whole genome shotgun (WGS) entry which is preliminary data.</text>
</comment>
<gene>
    <name evidence="1" type="ORF">MO867_23010</name>
</gene>
<reference evidence="1" key="1">
    <citation type="journal article" date="2022" name="Arch. Microbiol.">
        <title>Microbulbifer okhotskensis sp. nov., isolated from a deep bottom sediment of the Okhotsk Sea.</title>
        <authorList>
            <person name="Romanenko L."/>
            <person name="Kurilenko V."/>
            <person name="Otstavnykh N."/>
            <person name="Velansky P."/>
            <person name="Isaeva M."/>
            <person name="Mikhailov V."/>
        </authorList>
    </citation>
    <scope>NUCLEOTIDE SEQUENCE</scope>
    <source>
        <strain evidence="1">OS29</strain>
    </source>
</reference>
<evidence type="ECO:0000313" key="2">
    <source>
        <dbReference type="Proteomes" id="UP001139028"/>
    </source>
</evidence>
<dbReference type="AlphaFoldDB" id="A0A9X2EWC9"/>
<protein>
    <submittedName>
        <fullName evidence="1">Uncharacterized protein</fullName>
    </submittedName>
</protein>
<dbReference type="RefSeq" id="WP_252473480.1">
    <property type="nucleotide sequence ID" value="NZ_JALBWM010000485.1"/>
</dbReference>
<sequence length="83" mass="9496">WLLEYNYDERGDSAATVLQDDIFFGARFTDNDIHNTRILAGGTVDMDSSSTFANVEASRRLNEHWVIGLEMRLFTNVDKQDPL</sequence>
<dbReference type="Proteomes" id="UP001139028">
    <property type="component" value="Unassembled WGS sequence"/>
</dbReference>
<proteinExistence type="predicted"/>
<feature type="non-terminal residue" evidence="1">
    <location>
        <position position="83"/>
    </location>
</feature>
<organism evidence="1 2">
    <name type="scientific">Microbulbifer okhotskensis</name>
    <dbReference type="NCBI Taxonomy" id="2926617"/>
    <lineage>
        <taxon>Bacteria</taxon>
        <taxon>Pseudomonadati</taxon>
        <taxon>Pseudomonadota</taxon>
        <taxon>Gammaproteobacteria</taxon>
        <taxon>Cellvibrionales</taxon>
        <taxon>Microbulbiferaceae</taxon>
        <taxon>Microbulbifer</taxon>
    </lineage>
</organism>
<name>A0A9X2EWC9_9GAMM</name>
<feature type="non-terminal residue" evidence="1">
    <location>
        <position position="1"/>
    </location>
</feature>
<evidence type="ECO:0000313" key="1">
    <source>
        <dbReference type="EMBL" id="MCO1337193.1"/>
    </source>
</evidence>
<accession>A0A9X2EWC9</accession>
<dbReference type="EMBL" id="JALBWM010000485">
    <property type="protein sequence ID" value="MCO1337193.1"/>
    <property type="molecule type" value="Genomic_DNA"/>
</dbReference>